<proteinExistence type="predicted"/>
<evidence type="ECO:0000313" key="2">
    <source>
        <dbReference type="EMBL" id="CAI9725744.1"/>
    </source>
</evidence>
<name>A0AA36B1V3_OCTVU</name>
<accession>A0AA36B1V3</accession>
<organism evidence="2 3">
    <name type="scientific">Octopus vulgaris</name>
    <name type="common">Common octopus</name>
    <dbReference type="NCBI Taxonomy" id="6645"/>
    <lineage>
        <taxon>Eukaryota</taxon>
        <taxon>Metazoa</taxon>
        <taxon>Spiralia</taxon>
        <taxon>Lophotrochozoa</taxon>
        <taxon>Mollusca</taxon>
        <taxon>Cephalopoda</taxon>
        <taxon>Coleoidea</taxon>
        <taxon>Octopodiformes</taxon>
        <taxon>Octopoda</taxon>
        <taxon>Incirrata</taxon>
        <taxon>Octopodidae</taxon>
        <taxon>Octopus</taxon>
    </lineage>
</organism>
<dbReference type="EMBL" id="OX597820">
    <property type="protein sequence ID" value="CAI9725744.1"/>
    <property type="molecule type" value="Genomic_DNA"/>
</dbReference>
<dbReference type="Proteomes" id="UP001162480">
    <property type="component" value="Chromosome 7"/>
</dbReference>
<protein>
    <submittedName>
        <fullName evidence="2">Uncharacterized protein</fullName>
    </submittedName>
</protein>
<keyword evidence="3" id="KW-1185">Reference proteome</keyword>
<evidence type="ECO:0000256" key="1">
    <source>
        <dbReference type="SAM" id="MobiDB-lite"/>
    </source>
</evidence>
<dbReference type="AlphaFoldDB" id="A0AA36B1V3"/>
<feature type="region of interest" description="Disordered" evidence="1">
    <location>
        <begin position="71"/>
        <end position="98"/>
    </location>
</feature>
<reference evidence="2" key="1">
    <citation type="submission" date="2023-08" db="EMBL/GenBank/DDBJ databases">
        <authorList>
            <person name="Alioto T."/>
            <person name="Alioto T."/>
            <person name="Gomez Garrido J."/>
        </authorList>
    </citation>
    <scope>NUCLEOTIDE SEQUENCE</scope>
</reference>
<sequence length="400" mass="46487">MFEENSTKLVRMSGVQVANSHSKRVTIGDRSGVISKTDSHSKYQKRIFHKTFLSRIVLSKRGETFKQREVKENFEQSRRHHKSNELTNHFPSNDRKNQHIHLPTNFKKFFVNTFTRQASSTQHAHIFDKRVLEPEYSLSSNPKLKTTTVSKNKPNQSNAREIAMVKAFWNRDDDGIHGIAGPTVEFKRNVFQKPMKIQENLVKPIEVERISNKDLEKHVKSKFNLLFDNQKGNMDVLNQRDVASKYSLASTKNHRIRKTSASNERLDQMKRVFSNRNIYDTSFINRAVTSVNGIVQEIVILKTDYFRQPTVLLVKIEYLQREVNFYCNQSKTVFTFNRLIFPLPYLHIGNDKKFQASNRIGLPVLLSLNLKEYERTTGTGGFRFLLPWLPYPSLLGHSPG</sequence>
<evidence type="ECO:0000313" key="3">
    <source>
        <dbReference type="Proteomes" id="UP001162480"/>
    </source>
</evidence>
<gene>
    <name evidence="2" type="ORF">OCTVUL_1B005918</name>
</gene>